<feature type="compositionally biased region" description="Pro residues" evidence="1">
    <location>
        <begin position="99"/>
        <end position="119"/>
    </location>
</feature>
<gene>
    <name evidence="3" type="ORF">H5V45_07525</name>
</gene>
<feature type="transmembrane region" description="Helical" evidence="2">
    <location>
        <begin position="58"/>
        <end position="81"/>
    </location>
</feature>
<organism evidence="3 4">
    <name type="scientific">Nocardioides luti</name>
    <dbReference type="NCBI Taxonomy" id="2761101"/>
    <lineage>
        <taxon>Bacteria</taxon>
        <taxon>Bacillati</taxon>
        <taxon>Actinomycetota</taxon>
        <taxon>Actinomycetes</taxon>
        <taxon>Propionibacteriales</taxon>
        <taxon>Nocardioidaceae</taxon>
        <taxon>Nocardioides</taxon>
    </lineage>
</organism>
<accession>A0A7X0RHK9</accession>
<evidence type="ECO:0000256" key="1">
    <source>
        <dbReference type="SAM" id="MobiDB-lite"/>
    </source>
</evidence>
<protein>
    <submittedName>
        <fullName evidence="3">Uncharacterized protein</fullName>
    </submittedName>
</protein>
<feature type="region of interest" description="Disordered" evidence="1">
    <location>
        <begin position="93"/>
        <end position="125"/>
    </location>
</feature>
<reference evidence="3 4" key="1">
    <citation type="submission" date="2020-08" db="EMBL/GenBank/DDBJ databases">
        <authorList>
            <person name="Seo M.-J."/>
        </authorList>
    </citation>
    <scope>NUCLEOTIDE SEQUENCE [LARGE SCALE GENOMIC DNA]</scope>
    <source>
        <strain evidence="3 4">KIGAM211</strain>
    </source>
</reference>
<name>A0A7X0RHK9_9ACTN</name>
<dbReference type="EMBL" id="JACKXE010000001">
    <property type="protein sequence ID" value="MBB6627169.1"/>
    <property type="molecule type" value="Genomic_DNA"/>
</dbReference>
<evidence type="ECO:0000256" key="2">
    <source>
        <dbReference type="SAM" id="Phobius"/>
    </source>
</evidence>
<evidence type="ECO:0000313" key="4">
    <source>
        <dbReference type="Proteomes" id="UP000523955"/>
    </source>
</evidence>
<evidence type="ECO:0000313" key="3">
    <source>
        <dbReference type="EMBL" id="MBB6627169.1"/>
    </source>
</evidence>
<keyword evidence="2" id="KW-1133">Transmembrane helix</keyword>
<sequence length="125" mass="12759">MAPQGKRVGSRRGPKKKPSLQPALLPLAAGVTLAVVAWGYLVYAAIDFGGTARSGEQNAWWFLALASLGAVACLFVGLMLIARLLRRLGITGGASSTPSAPPADPGSPPVAPPLPPPPGGRRASR</sequence>
<feature type="transmembrane region" description="Helical" evidence="2">
    <location>
        <begin position="20"/>
        <end position="46"/>
    </location>
</feature>
<comment type="caution">
    <text evidence="3">The sequence shown here is derived from an EMBL/GenBank/DDBJ whole genome shotgun (WGS) entry which is preliminary data.</text>
</comment>
<dbReference type="RefSeq" id="WP_185252358.1">
    <property type="nucleotide sequence ID" value="NZ_JACKXE010000001.1"/>
</dbReference>
<keyword evidence="2" id="KW-0812">Transmembrane</keyword>
<keyword evidence="4" id="KW-1185">Reference proteome</keyword>
<proteinExistence type="predicted"/>
<dbReference type="AlphaFoldDB" id="A0A7X0RHK9"/>
<dbReference type="Proteomes" id="UP000523955">
    <property type="component" value="Unassembled WGS sequence"/>
</dbReference>
<keyword evidence="2" id="KW-0472">Membrane</keyword>